<gene>
    <name evidence="1" type="ORF">HAP41_0000043250</name>
</gene>
<organism evidence="1 2">
    <name type="scientific">Bradyrhizobium barranii subsp. apii</name>
    <dbReference type="NCBI Taxonomy" id="2819348"/>
    <lineage>
        <taxon>Bacteria</taxon>
        <taxon>Pseudomonadati</taxon>
        <taxon>Pseudomonadota</taxon>
        <taxon>Alphaproteobacteria</taxon>
        <taxon>Hyphomicrobiales</taxon>
        <taxon>Nitrobacteraceae</taxon>
        <taxon>Bradyrhizobium</taxon>
        <taxon>Bradyrhizobium barranii</taxon>
    </lineage>
</organism>
<dbReference type="SUPFAM" id="SSF53850">
    <property type="entry name" value="Periplasmic binding protein-like II"/>
    <property type="match status" value="1"/>
</dbReference>
<sequence>MKKVTRRADVVCLMSSLATLAPLKEVVVPAFEASTGFRCKLAPDPTAVLLSAIRSGTRADGLIALEAAVVELAEAGVLDASAIRPLVQSAIGIAQLRDRSAVDISSPEALRSVLLSASSIAVSNTGVSGIAFARVLSDLRISHEVANKLVRIEKGLAAELLVNGHAEFAVQQLSELLAVPGIDLIGPFPEPHNARTRFCFAPFRETPKSPAIEELTRFIFAPQAASAYRSFGLEPLFTACTAGA</sequence>
<protein>
    <submittedName>
        <fullName evidence="1">Substrate-binding domain-containing protein</fullName>
    </submittedName>
</protein>
<accession>A0A8T5V6X3</accession>
<reference evidence="1" key="1">
    <citation type="journal article" date="2017" name="Syst. Appl. Microbiol.">
        <title>Soybeans inoculated with root zone soils of Canadian native legumes harbour diverse and novel Bradyrhizobium spp. that possess agricultural potential.</title>
        <authorList>
            <person name="Bromfield E.S.P."/>
            <person name="Cloutier S."/>
            <person name="Tambong J.T."/>
            <person name="Tran Thi T.V."/>
        </authorList>
    </citation>
    <scope>NUCLEOTIDE SEQUENCE</scope>
    <source>
        <strain evidence="1">1S5</strain>
    </source>
</reference>
<dbReference type="PANTHER" id="PTHR30632">
    <property type="entry name" value="MOLYBDATE-BINDING PERIPLASMIC PROTEIN"/>
    <property type="match status" value="1"/>
</dbReference>
<dbReference type="GO" id="GO:0030973">
    <property type="term" value="F:molybdate ion binding"/>
    <property type="evidence" value="ECO:0007669"/>
    <property type="project" value="TreeGrafter"/>
</dbReference>
<dbReference type="PANTHER" id="PTHR30632:SF11">
    <property type="entry name" value="BLR4797 PROTEIN"/>
    <property type="match status" value="1"/>
</dbReference>
<name>A0A8T5V6X3_9BRAD</name>
<dbReference type="AlphaFoldDB" id="A0A8T5V6X3"/>
<dbReference type="GO" id="GO:0015689">
    <property type="term" value="P:molybdate ion transport"/>
    <property type="evidence" value="ECO:0007669"/>
    <property type="project" value="TreeGrafter"/>
</dbReference>
<dbReference type="InterPro" id="IPR050682">
    <property type="entry name" value="ModA/WtpA"/>
</dbReference>
<dbReference type="RefSeq" id="WP_166075497.1">
    <property type="nucleotide sequence ID" value="NZ_CP096255.1"/>
</dbReference>
<proteinExistence type="predicted"/>
<dbReference type="EMBL" id="CP096255">
    <property type="protein sequence ID" value="UPT86963.1"/>
    <property type="molecule type" value="Genomic_DNA"/>
</dbReference>
<reference evidence="1" key="2">
    <citation type="submission" date="2022-04" db="EMBL/GenBank/DDBJ databases">
        <authorList>
            <person name="Bromfield E.S.P."/>
            <person name="Cloutier S."/>
        </authorList>
    </citation>
    <scope>NUCLEOTIDE SEQUENCE</scope>
    <source>
        <strain evidence="1">1S5</strain>
    </source>
</reference>
<dbReference type="Pfam" id="PF13531">
    <property type="entry name" value="SBP_bac_11"/>
    <property type="match status" value="1"/>
</dbReference>
<evidence type="ECO:0000313" key="2">
    <source>
        <dbReference type="Proteomes" id="UP000551709"/>
    </source>
</evidence>
<evidence type="ECO:0000313" key="1">
    <source>
        <dbReference type="EMBL" id="UPT86963.1"/>
    </source>
</evidence>
<dbReference type="Gene3D" id="3.40.190.10">
    <property type="entry name" value="Periplasmic binding protein-like II"/>
    <property type="match status" value="2"/>
</dbReference>
<dbReference type="Proteomes" id="UP000551709">
    <property type="component" value="Chromosome"/>
</dbReference>